<feature type="transmembrane region" description="Helical" evidence="10">
    <location>
        <begin position="78"/>
        <end position="96"/>
    </location>
</feature>
<keyword evidence="12" id="KW-1185">Reference proteome</keyword>
<evidence type="ECO:0000256" key="3">
    <source>
        <dbReference type="ARBA" id="ARBA00022475"/>
    </source>
</evidence>
<evidence type="ECO:0000256" key="7">
    <source>
        <dbReference type="ARBA" id="ARBA00023136"/>
    </source>
</evidence>
<evidence type="ECO:0000256" key="6">
    <source>
        <dbReference type="ARBA" id="ARBA00022989"/>
    </source>
</evidence>
<keyword evidence="7 9" id="KW-0472">Membrane</keyword>
<accession>A0ABT2RQM2</accession>
<feature type="transmembrane region" description="Helical" evidence="10">
    <location>
        <begin position="407"/>
        <end position="425"/>
    </location>
</feature>
<keyword evidence="4 9" id="KW-0808">Transferase</keyword>
<dbReference type="InterPro" id="IPR004299">
    <property type="entry name" value="MBOAT_fam"/>
</dbReference>
<evidence type="ECO:0000256" key="1">
    <source>
        <dbReference type="ARBA" id="ARBA00004651"/>
    </source>
</evidence>
<feature type="transmembrane region" description="Helical" evidence="10">
    <location>
        <begin position="48"/>
        <end position="66"/>
    </location>
</feature>
<evidence type="ECO:0000256" key="8">
    <source>
        <dbReference type="ARBA" id="ARBA00023315"/>
    </source>
</evidence>
<feature type="transmembrane region" description="Helical" evidence="10">
    <location>
        <begin position="6"/>
        <end position="22"/>
    </location>
</feature>
<dbReference type="PIRSF" id="PIRSF500217">
    <property type="entry name" value="AlgI"/>
    <property type="match status" value="1"/>
</dbReference>
<dbReference type="InterPro" id="IPR051085">
    <property type="entry name" value="MB_O-acyltransferase"/>
</dbReference>
<evidence type="ECO:0000313" key="11">
    <source>
        <dbReference type="EMBL" id="MCU6687713.1"/>
    </source>
</evidence>
<evidence type="ECO:0000256" key="2">
    <source>
        <dbReference type="ARBA" id="ARBA00010323"/>
    </source>
</evidence>
<organism evidence="11 12">
    <name type="scientific">Dorea acetigenes</name>
    <dbReference type="NCBI Taxonomy" id="2981787"/>
    <lineage>
        <taxon>Bacteria</taxon>
        <taxon>Bacillati</taxon>
        <taxon>Bacillota</taxon>
        <taxon>Clostridia</taxon>
        <taxon>Lachnospirales</taxon>
        <taxon>Lachnospiraceae</taxon>
        <taxon>Dorea</taxon>
    </lineage>
</organism>
<feature type="transmembrane region" description="Helical" evidence="10">
    <location>
        <begin position="116"/>
        <end position="134"/>
    </location>
</feature>
<evidence type="ECO:0000256" key="10">
    <source>
        <dbReference type="SAM" id="Phobius"/>
    </source>
</evidence>
<feature type="transmembrane region" description="Helical" evidence="10">
    <location>
        <begin position="437"/>
        <end position="456"/>
    </location>
</feature>
<feature type="transmembrane region" description="Helical" evidence="10">
    <location>
        <begin position="318"/>
        <end position="339"/>
    </location>
</feature>
<evidence type="ECO:0000256" key="4">
    <source>
        <dbReference type="ARBA" id="ARBA00022679"/>
    </source>
</evidence>
<reference evidence="11 12" key="1">
    <citation type="journal article" date="2021" name="ISME Commun">
        <title>Automated analysis of genomic sequences facilitates high-throughput and comprehensive description of bacteria.</title>
        <authorList>
            <person name="Hitch T.C.A."/>
        </authorList>
    </citation>
    <scope>NUCLEOTIDE SEQUENCE [LARGE SCALE GENOMIC DNA]</scope>
    <source>
        <strain evidence="11 12">Sanger_03</strain>
    </source>
</reference>
<dbReference type="PANTHER" id="PTHR13285">
    <property type="entry name" value="ACYLTRANSFERASE"/>
    <property type="match status" value="1"/>
</dbReference>
<sequence length="468" mass="53921">MLFSSVTFLFVFLPITLLFYYVMPRKFKNAVLLVCSLVFYAWGEPVYIFLMIFSILFNYVSGLEIAENLENKKAARRNLVFNVTVNLLLLGFFKYYGFLIDSLNAVLPVNIPYYELALPIGISFYTFQILSYIIDVYRGTVEVQKNLLNFGVYVTMFPQLIAGPIVKYKDVDEQLQYREESLDKFGRGVLFFIRGLTKKVLLANVIGKVYVEVASLPHAEVSVLTAWLGIAAYTFQIYFDFSGYSDMAVGLGKMFGFEFMKNFDYPYISKSITEFWRRWHISLSTWFKEYVYIPLGGNRVSTGKHIRNLLVVWLLTGLWHGAAWNFVAWGLYYGVILLIEKYVLKNALERLPGWARHVYSIVLVMIGWTLFAGESLGAAVQYLGLMFGIGGKGLADREAFYLLKSDWVVWIALILASTPVLHNSYRRIMRKLGKKKAVVNVLVYGILFMICVAFLVTETYNPFLYFRF</sequence>
<dbReference type="RefSeq" id="WP_158371496.1">
    <property type="nucleotide sequence ID" value="NZ_JAOQJU010000025.1"/>
</dbReference>
<gene>
    <name evidence="11" type="ORF">OCV99_14470</name>
</gene>
<dbReference type="Proteomes" id="UP001652431">
    <property type="component" value="Unassembled WGS sequence"/>
</dbReference>
<comment type="similarity">
    <text evidence="2 9">Belongs to the membrane-bound acyltransferase family.</text>
</comment>
<dbReference type="PIRSF" id="PIRSF016636">
    <property type="entry name" value="AlgI_DltB"/>
    <property type="match status" value="1"/>
</dbReference>
<keyword evidence="6 10" id="KW-1133">Transmembrane helix</keyword>
<keyword evidence="3 9" id="KW-1003">Cell membrane</keyword>
<comment type="caution">
    <text evidence="11">The sequence shown here is derived from an EMBL/GenBank/DDBJ whole genome shotgun (WGS) entry which is preliminary data.</text>
</comment>
<keyword evidence="8 9" id="KW-0012">Acyltransferase</keyword>
<protein>
    <submittedName>
        <fullName evidence="11">MBOAT family protein</fullName>
    </submittedName>
</protein>
<dbReference type="InterPro" id="IPR024194">
    <property type="entry name" value="Ac/AlaTfrase_AlgI/DltB"/>
</dbReference>
<dbReference type="InterPro" id="IPR028362">
    <property type="entry name" value="AlgI"/>
</dbReference>
<feature type="transmembrane region" description="Helical" evidence="10">
    <location>
        <begin position="360"/>
        <end position="387"/>
    </location>
</feature>
<comment type="subcellular location">
    <subcellularLocation>
        <location evidence="1">Cell membrane</location>
        <topology evidence="1">Multi-pass membrane protein</topology>
    </subcellularLocation>
</comment>
<name>A0ABT2RQM2_9FIRM</name>
<dbReference type="PANTHER" id="PTHR13285:SF23">
    <property type="entry name" value="TEICHOIC ACID D-ALANYLTRANSFERASE"/>
    <property type="match status" value="1"/>
</dbReference>
<proteinExistence type="inferred from homology"/>
<evidence type="ECO:0000313" key="12">
    <source>
        <dbReference type="Proteomes" id="UP001652431"/>
    </source>
</evidence>
<feature type="transmembrane region" description="Helical" evidence="10">
    <location>
        <begin position="146"/>
        <end position="165"/>
    </location>
</feature>
<evidence type="ECO:0000256" key="5">
    <source>
        <dbReference type="ARBA" id="ARBA00022692"/>
    </source>
</evidence>
<evidence type="ECO:0000256" key="9">
    <source>
        <dbReference type="PIRNR" id="PIRNR016636"/>
    </source>
</evidence>
<dbReference type="EMBL" id="JAOQJU010000025">
    <property type="protein sequence ID" value="MCU6687713.1"/>
    <property type="molecule type" value="Genomic_DNA"/>
</dbReference>
<dbReference type="Pfam" id="PF03062">
    <property type="entry name" value="MBOAT"/>
    <property type="match status" value="1"/>
</dbReference>
<keyword evidence="5 10" id="KW-0812">Transmembrane</keyword>